<evidence type="ECO:0000313" key="2">
    <source>
        <dbReference type="Proteomes" id="UP000566819"/>
    </source>
</evidence>
<gene>
    <name evidence="1" type="ORF">G7Y89_g11813</name>
</gene>
<dbReference type="InterPro" id="IPR032675">
    <property type="entry name" value="LRR_dom_sf"/>
</dbReference>
<accession>A0A8H4RA55</accession>
<protein>
    <submittedName>
        <fullName evidence="1">Uncharacterized protein</fullName>
    </submittedName>
</protein>
<reference evidence="1 2" key="1">
    <citation type="submission" date="2020-03" db="EMBL/GenBank/DDBJ databases">
        <title>Draft Genome Sequence of Cudoniella acicularis.</title>
        <authorList>
            <person name="Buettner E."/>
            <person name="Kellner H."/>
        </authorList>
    </citation>
    <scope>NUCLEOTIDE SEQUENCE [LARGE SCALE GENOMIC DNA]</scope>
    <source>
        <strain evidence="1 2">DSM 108380</strain>
    </source>
</reference>
<dbReference type="EMBL" id="JAAMPI010001170">
    <property type="protein sequence ID" value="KAF4626344.1"/>
    <property type="molecule type" value="Genomic_DNA"/>
</dbReference>
<proteinExistence type="predicted"/>
<dbReference type="OrthoDB" id="3541994at2759"/>
<comment type="caution">
    <text evidence="1">The sequence shown here is derived from an EMBL/GenBank/DDBJ whole genome shotgun (WGS) entry which is preliminary data.</text>
</comment>
<name>A0A8H4RA55_9HELO</name>
<sequence length="227" mass="25719">MLLFVFQNLTSLELYNFHDGNAANSIAGVLLRSPNLKTLGLRLNCDIDTDNGPIADVLERRKCDFLERLCMIYASHKTAAPLALHTLRLRKGICLWPSDSPTVGNYLARLVEKPKIQCLHILNDDFKFGMAQFAANLPKLTRLNQLRLNTNSQQRDRFPTNAKSLWPGVVEKRKDAAARYAKLIKSLCPSIQYIQIADWTWQLNILRAPLNVAGNCIPEYAELLELD</sequence>
<dbReference type="Proteomes" id="UP000566819">
    <property type="component" value="Unassembled WGS sequence"/>
</dbReference>
<organism evidence="1 2">
    <name type="scientific">Cudoniella acicularis</name>
    <dbReference type="NCBI Taxonomy" id="354080"/>
    <lineage>
        <taxon>Eukaryota</taxon>
        <taxon>Fungi</taxon>
        <taxon>Dikarya</taxon>
        <taxon>Ascomycota</taxon>
        <taxon>Pezizomycotina</taxon>
        <taxon>Leotiomycetes</taxon>
        <taxon>Helotiales</taxon>
        <taxon>Tricladiaceae</taxon>
        <taxon>Cudoniella</taxon>
    </lineage>
</organism>
<evidence type="ECO:0000313" key="1">
    <source>
        <dbReference type="EMBL" id="KAF4626344.1"/>
    </source>
</evidence>
<dbReference type="Gene3D" id="3.80.10.10">
    <property type="entry name" value="Ribonuclease Inhibitor"/>
    <property type="match status" value="1"/>
</dbReference>
<keyword evidence="2" id="KW-1185">Reference proteome</keyword>
<dbReference type="SUPFAM" id="SSF52047">
    <property type="entry name" value="RNI-like"/>
    <property type="match status" value="1"/>
</dbReference>
<dbReference type="AlphaFoldDB" id="A0A8H4RA55"/>